<evidence type="ECO:0000256" key="1">
    <source>
        <dbReference type="SAM" id="MobiDB-lite"/>
    </source>
</evidence>
<reference evidence="2 3" key="1">
    <citation type="submission" date="2017-03" db="EMBL/GenBank/DDBJ databases">
        <authorList>
            <person name="Safronova V.I."/>
            <person name="Sazanova A.L."/>
            <person name="Chirak E.R."/>
        </authorList>
    </citation>
    <scope>NUCLEOTIDE SEQUENCE [LARGE SCALE GENOMIC DNA]</scope>
    <source>
        <strain evidence="2 3">Opo-243</strain>
    </source>
</reference>
<accession>A0A4Q1VN98</accession>
<keyword evidence="3" id="KW-1185">Reference proteome</keyword>
<name>A0A4Q1VN98_9BRAD</name>
<dbReference type="EMBL" id="MZXW01000004">
    <property type="protein sequence ID" value="RXT54155.1"/>
    <property type="molecule type" value="Genomic_DNA"/>
</dbReference>
<organism evidence="2 3">
    <name type="scientific">Bradyrhizobium betae</name>
    <dbReference type="NCBI Taxonomy" id="244734"/>
    <lineage>
        <taxon>Bacteria</taxon>
        <taxon>Pseudomonadati</taxon>
        <taxon>Pseudomonadota</taxon>
        <taxon>Alphaproteobacteria</taxon>
        <taxon>Hyphomicrobiales</taxon>
        <taxon>Nitrobacteraceae</taxon>
        <taxon>Bradyrhizobium</taxon>
    </lineage>
</organism>
<feature type="compositionally biased region" description="Polar residues" evidence="1">
    <location>
        <begin position="69"/>
        <end position="86"/>
    </location>
</feature>
<sequence length="94" mass="10872">MMHTYFGEFNRVVGDNIRRAMSVLRSWGLDVQLLPHKTALRIERPDDMSWTDFKRAIRAVLQPRRGSAMISSESTGRTYVCSNRGNQPGDFQRQ</sequence>
<comment type="caution">
    <text evidence="2">The sequence shown here is derived from an EMBL/GenBank/DDBJ whole genome shotgun (WGS) entry which is preliminary data.</text>
</comment>
<dbReference type="Proteomes" id="UP000290819">
    <property type="component" value="Unassembled WGS sequence"/>
</dbReference>
<evidence type="ECO:0000313" key="2">
    <source>
        <dbReference type="EMBL" id="RXT54155.1"/>
    </source>
</evidence>
<proteinExistence type="predicted"/>
<gene>
    <name evidence="2" type="ORF">B5V03_01495</name>
</gene>
<protein>
    <submittedName>
        <fullName evidence="2">Uncharacterized protein</fullName>
    </submittedName>
</protein>
<dbReference type="AlphaFoldDB" id="A0A4Q1VN98"/>
<evidence type="ECO:0000313" key="3">
    <source>
        <dbReference type="Proteomes" id="UP000290819"/>
    </source>
</evidence>
<feature type="region of interest" description="Disordered" evidence="1">
    <location>
        <begin position="67"/>
        <end position="94"/>
    </location>
</feature>
<dbReference type="RefSeq" id="WP_164987714.1">
    <property type="nucleotide sequence ID" value="NZ_MZXW01000004.1"/>
</dbReference>